<evidence type="ECO:0000256" key="6">
    <source>
        <dbReference type="ARBA" id="ARBA00023054"/>
    </source>
</evidence>
<evidence type="ECO:0000256" key="4">
    <source>
        <dbReference type="ARBA" id="ARBA00022618"/>
    </source>
</evidence>
<protein>
    <submittedName>
        <fullName evidence="11">Kinetochore protein NUF2</fullName>
    </submittedName>
</protein>
<name>A0ABR4NQ63_9SACH</name>
<dbReference type="Proteomes" id="UP001623330">
    <property type="component" value="Unassembled WGS sequence"/>
</dbReference>
<evidence type="ECO:0000256" key="2">
    <source>
        <dbReference type="ARBA" id="ARBA00005498"/>
    </source>
</evidence>
<keyword evidence="12" id="KW-1185">Reference proteome</keyword>
<evidence type="ECO:0000256" key="9">
    <source>
        <dbReference type="SAM" id="Coils"/>
    </source>
</evidence>
<feature type="domain" description="Kinetochore protein Nuf2 N-terminal" evidence="10">
    <location>
        <begin position="10"/>
        <end position="161"/>
    </location>
</feature>
<reference evidence="11 12" key="1">
    <citation type="submission" date="2024-05" db="EMBL/GenBank/DDBJ databases">
        <title>Long read based assembly of the Candida bracarensis genome reveals expanded adhesin content.</title>
        <authorList>
            <person name="Marcet-Houben M."/>
            <person name="Ksiezopolska E."/>
            <person name="Gabaldon T."/>
        </authorList>
    </citation>
    <scope>NUCLEOTIDE SEQUENCE [LARGE SCALE GENOMIC DNA]</scope>
    <source>
        <strain evidence="11 12">CBM6</strain>
    </source>
</reference>
<keyword evidence="6 9" id="KW-0175">Coiled coil</keyword>
<evidence type="ECO:0000256" key="7">
    <source>
        <dbReference type="ARBA" id="ARBA00023306"/>
    </source>
</evidence>
<evidence type="ECO:0000313" key="12">
    <source>
        <dbReference type="Proteomes" id="UP001623330"/>
    </source>
</evidence>
<keyword evidence="7" id="KW-0131">Cell cycle</keyword>
<keyword evidence="8" id="KW-0137">Centromere</keyword>
<dbReference type="Gene3D" id="1.10.418.60">
    <property type="entry name" value="Ncd80 complex, Nuf2 subunit"/>
    <property type="match status" value="1"/>
</dbReference>
<keyword evidence="5" id="KW-0498">Mitosis</keyword>
<dbReference type="EMBL" id="JBEVYD010000010">
    <property type="protein sequence ID" value="KAL3230243.1"/>
    <property type="molecule type" value="Genomic_DNA"/>
</dbReference>
<organism evidence="11 12">
    <name type="scientific">Nakaseomyces bracarensis</name>
    <dbReference type="NCBI Taxonomy" id="273131"/>
    <lineage>
        <taxon>Eukaryota</taxon>
        <taxon>Fungi</taxon>
        <taxon>Dikarya</taxon>
        <taxon>Ascomycota</taxon>
        <taxon>Saccharomycotina</taxon>
        <taxon>Saccharomycetes</taxon>
        <taxon>Saccharomycetales</taxon>
        <taxon>Saccharomycetaceae</taxon>
        <taxon>Nakaseomyces</taxon>
    </lineage>
</organism>
<gene>
    <name evidence="11" type="ORF">RNJ44_01606</name>
</gene>
<evidence type="ECO:0000256" key="8">
    <source>
        <dbReference type="ARBA" id="ARBA00023328"/>
    </source>
</evidence>
<keyword evidence="3" id="KW-0158">Chromosome</keyword>
<comment type="caution">
    <text evidence="11">The sequence shown here is derived from an EMBL/GenBank/DDBJ whole genome shotgun (WGS) entry which is preliminary data.</text>
</comment>
<feature type="coiled-coil region" evidence="9">
    <location>
        <begin position="195"/>
        <end position="306"/>
    </location>
</feature>
<dbReference type="InterPro" id="IPR005549">
    <property type="entry name" value="Kinetochore_Nuf2_N"/>
</dbReference>
<evidence type="ECO:0000313" key="11">
    <source>
        <dbReference type="EMBL" id="KAL3230243.1"/>
    </source>
</evidence>
<feature type="coiled-coil region" evidence="9">
    <location>
        <begin position="357"/>
        <end position="440"/>
    </location>
</feature>
<evidence type="ECO:0000259" key="10">
    <source>
        <dbReference type="Pfam" id="PF03800"/>
    </source>
</evidence>
<evidence type="ECO:0000256" key="1">
    <source>
        <dbReference type="ARBA" id="ARBA00004584"/>
    </source>
</evidence>
<dbReference type="InterPro" id="IPR038275">
    <property type="entry name" value="Nuf2_N_sf"/>
</dbReference>
<comment type="similarity">
    <text evidence="2">Belongs to the NUF2 family.</text>
</comment>
<proteinExistence type="inferred from homology"/>
<accession>A0ABR4NQ63</accession>
<dbReference type="Pfam" id="PF03800">
    <property type="entry name" value="Nuf2"/>
    <property type="match status" value="1"/>
</dbReference>
<keyword evidence="4" id="KW-0132">Cell division</keyword>
<evidence type="ECO:0000256" key="3">
    <source>
        <dbReference type="ARBA" id="ARBA00022454"/>
    </source>
</evidence>
<evidence type="ECO:0000256" key="5">
    <source>
        <dbReference type="ARBA" id="ARBA00022776"/>
    </source>
</evidence>
<sequence length="466" mass="54396">MSGSSGSKQDVFPLLELDELVICLQSCDFSMATAEHISRPSSQYVVTLYKQIIENFMGISPDQLLTDSSRFHDMGDVDNEQDVSSENPGSNAFYNDTLQILTLNKICYKFFENIGISDFNIMDLYKPEAFRTRRLLSAVINYARFREERMFDCNQFIIQMESMLEELKNKFDDFNYLRAQLTAVEDDDEKKPGELEELTKQNKVLETNLKKLTIVQENLSIDYNSYKMKKQELLQELESTSFELIELESKRERLASYNDDENNLHTTLNESIAKLAEEKELQLAHVKNLESNVKNLEVSVETLESAIESVYEVLQFLSTELQESHRSELSVLEIREPLVEKKDRLQNILKSNVLYKHSILTEQIEALRNELNNTTNEYKLESEENKEIIARLRNKYDAEIKDKESELDQYIRDEITEKKLKVLQAELIEIQKTFNEEIDEIELHYSTLIGHINNYMKNILSSIDSR</sequence>
<comment type="subcellular location">
    <subcellularLocation>
        <location evidence="1">Chromosome</location>
        <location evidence="1">Centromere</location>
    </subcellularLocation>
</comment>